<dbReference type="Gene3D" id="3.40.50.2000">
    <property type="entry name" value="Glycogen Phosphorylase B"/>
    <property type="match status" value="2"/>
</dbReference>
<evidence type="ECO:0000259" key="3">
    <source>
        <dbReference type="Pfam" id="PF13439"/>
    </source>
</evidence>
<gene>
    <name evidence="5" type="primary">capM</name>
    <name evidence="4" type="synonym">capM2</name>
    <name evidence="4" type="ORF">Lstg_2212</name>
    <name evidence="5" type="ORF">NCTC11991_00179</name>
</gene>
<dbReference type="GO" id="GO:1901135">
    <property type="term" value="P:carbohydrate derivative metabolic process"/>
    <property type="evidence" value="ECO:0007669"/>
    <property type="project" value="UniProtKB-ARBA"/>
</dbReference>
<feature type="transmembrane region" description="Helical" evidence="1">
    <location>
        <begin position="95"/>
        <end position="114"/>
    </location>
</feature>
<evidence type="ECO:0000256" key="1">
    <source>
        <dbReference type="SAM" id="Phobius"/>
    </source>
</evidence>
<keyword evidence="5" id="KW-0808">Transferase</keyword>
<keyword evidence="1" id="KW-1133">Transmembrane helix</keyword>
<dbReference type="InterPro" id="IPR028098">
    <property type="entry name" value="Glyco_trans_4-like_N"/>
</dbReference>
<dbReference type="EMBL" id="UGOY01000001">
    <property type="protein sequence ID" value="STY21611.1"/>
    <property type="molecule type" value="Genomic_DNA"/>
</dbReference>
<feature type="domain" description="Glycosyltransferase subfamily 4-like N-terminal" evidence="3">
    <location>
        <begin position="13"/>
        <end position="181"/>
    </location>
</feature>
<dbReference type="Pfam" id="PF00534">
    <property type="entry name" value="Glycos_transf_1"/>
    <property type="match status" value="1"/>
</dbReference>
<evidence type="ECO:0000259" key="2">
    <source>
        <dbReference type="Pfam" id="PF00534"/>
    </source>
</evidence>
<dbReference type="Proteomes" id="UP000255110">
    <property type="component" value="Unassembled WGS sequence"/>
</dbReference>
<sequence>MNKILYVIGSLDVGGAEMHLFQLLPKLKQKNWNVEVFCIGRPGALAQELQKMGIKVNSPLFKHKQGASYIYRLFRMSFSFGSLLVFLSYRRFKVVHFFLPTAYLIGGICSILTFKKFKVMSRRSLNSYQTKYPVLSKIEKRLHRHMNAILGNSRAVISQLKEEGVPNSKLRLIYNGVNFSRFSDIEDRQSVRNKLEIPDSALVFAIVANLIPYKGHRVLLEALSLIAACLPTPWYLLVIGRDDGIGSELKKYAEECSIADSVKWLGARSDVPALLKSSDIGILSSLEEGFSNAVIECMAAGLPMVVTNVGGNGEAVIDGVSGIVVPPNDPSKMADALLYLASNDSLRKQFSLAASQRAHSEFSLEACVDHYDSFYKELVLRKKSE</sequence>
<name>A0A378LBZ4_9GAMM</name>
<evidence type="ECO:0000313" key="6">
    <source>
        <dbReference type="Proteomes" id="UP000054820"/>
    </source>
</evidence>
<dbReference type="PANTHER" id="PTHR12526:SF623">
    <property type="entry name" value="WABG"/>
    <property type="match status" value="1"/>
</dbReference>
<dbReference type="RefSeq" id="WP_058477764.1">
    <property type="nucleotide sequence ID" value="NZ_CAAAIO010000011.1"/>
</dbReference>
<dbReference type="EMBL" id="LNYZ01000014">
    <property type="protein sequence ID" value="KTD77120.1"/>
    <property type="molecule type" value="Genomic_DNA"/>
</dbReference>
<keyword evidence="1" id="KW-0812">Transmembrane</keyword>
<dbReference type="InterPro" id="IPR001296">
    <property type="entry name" value="Glyco_trans_1"/>
</dbReference>
<evidence type="ECO:0000313" key="5">
    <source>
        <dbReference type="EMBL" id="STY21611.1"/>
    </source>
</evidence>
<dbReference type="EC" id="2.4.1.250" evidence="5"/>
<keyword evidence="5" id="KW-0328">Glycosyltransferase</keyword>
<dbReference type="Proteomes" id="UP000054820">
    <property type="component" value="Unassembled WGS sequence"/>
</dbReference>
<keyword evidence="6" id="KW-1185">Reference proteome</keyword>
<protein>
    <submittedName>
        <fullName evidence="5">CapM protein, capsular polysaccharide biosynthesis</fullName>
        <ecNumber evidence="5">2.4.1.250</ecNumber>
    </submittedName>
</protein>
<feature type="transmembrane region" description="Helical" evidence="1">
    <location>
        <begin position="69"/>
        <end position="89"/>
    </location>
</feature>
<accession>A0A378LBZ4</accession>
<dbReference type="STRING" id="460.Lstg_2212"/>
<proteinExistence type="predicted"/>
<reference evidence="4 6" key="1">
    <citation type="submission" date="2015-11" db="EMBL/GenBank/DDBJ databases">
        <title>Genomic analysis of 38 Legionella species identifies large and diverse effector repertoires.</title>
        <authorList>
            <person name="Burstein D."/>
            <person name="Amaro F."/>
            <person name="Zusman T."/>
            <person name="Lifshitz Z."/>
            <person name="Cohen O."/>
            <person name="Gilbert J.A."/>
            <person name="Pupko T."/>
            <person name="Shuman H.A."/>
            <person name="Segal G."/>
        </authorList>
    </citation>
    <scope>NUCLEOTIDE SEQUENCE [LARGE SCALE GENOMIC DNA]</scope>
    <source>
        <strain evidence="4 6">SC-18-C9</strain>
    </source>
</reference>
<organism evidence="5 7">
    <name type="scientific">Legionella steigerwaltii</name>
    <dbReference type="NCBI Taxonomy" id="460"/>
    <lineage>
        <taxon>Bacteria</taxon>
        <taxon>Pseudomonadati</taxon>
        <taxon>Pseudomonadota</taxon>
        <taxon>Gammaproteobacteria</taxon>
        <taxon>Legionellales</taxon>
        <taxon>Legionellaceae</taxon>
        <taxon>Legionella</taxon>
    </lineage>
</organism>
<dbReference type="Pfam" id="PF13439">
    <property type="entry name" value="Glyco_transf_4"/>
    <property type="match status" value="1"/>
</dbReference>
<keyword evidence="1" id="KW-0472">Membrane</keyword>
<evidence type="ECO:0000313" key="7">
    <source>
        <dbReference type="Proteomes" id="UP000255110"/>
    </source>
</evidence>
<dbReference type="OrthoDB" id="9792269at2"/>
<feature type="domain" description="Glycosyl transferase family 1" evidence="2">
    <location>
        <begin position="188"/>
        <end position="355"/>
    </location>
</feature>
<dbReference type="GO" id="GO:0102710">
    <property type="term" value="F:D-inositol-3-phosphate glycosyltransferase activity"/>
    <property type="evidence" value="ECO:0007669"/>
    <property type="project" value="UniProtKB-EC"/>
</dbReference>
<evidence type="ECO:0000313" key="4">
    <source>
        <dbReference type="EMBL" id="KTD77120.1"/>
    </source>
</evidence>
<dbReference type="SUPFAM" id="SSF53756">
    <property type="entry name" value="UDP-Glycosyltransferase/glycogen phosphorylase"/>
    <property type="match status" value="1"/>
</dbReference>
<dbReference type="PANTHER" id="PTHR12526">
    <property type="entry name" value="GLYCOSYLTRANSFERASE"/>
    <property type="match status" value="1"/>
</dbReference>
<reference evidence="5 7" key="2">
    <citation type="submission" date="2018-06" db="EMBL/GenBank/DDBJ databases">
        <authorList>
            <consortium name="Pathogen Informatics"/>
            <person name="Doyle S."/>
        </authorList>
    </citation>
    <scope>NUCLEOTIDE SEQUENCE [LARGE SCALE GENOMIC DNA]</scope>
    <source>
        <strain evidence="5 7">NCTC11991</strain>
    </source>
</reference>
<dbReference type="AlphaFoldDB" id="A0A378LBZ4"/>